<dbReference type="Proteomes" id="UP001140094">
    <property type="component" value="Unassembled WGS sequence"/>
</dbReference>
<dbReference type="SUPFAM" id="SSF53738">
    <property type="entry name" value="Phosphoglucomutase, first 3 domains"/>
    <property type="match status" value="1"/>
</dbReference>
<dbReference type="Gene3D" id="3.40.120.10">
    <property type="entry name" value="Alpha-D-Glucose-1,6-Bisphosphate, subunit A, domain 3"/>
    <property type="match status" value="1"/>
</dbReference>
<dbReference type="PANTHER" id="PTHR45745:SF1">
    <property type="entry name" value="PHOSPHOGLUCOMUTASE 2B-RELATED"/>
    <property type="match status" value="1"/>
</dbReference>
<dbReference type="GO" id="GO:0046872">
    <property type="term" value="F:metal ion binding"/>
    <property type="evidence" value="ECO:0007669"/>
    <property type="project" value="UniProtKB-KW"/>
</dbReference>
<protein>
    <recommendedName>
        <fullName evidence="5">Alpha-D-phosphohexomutase alpha/beta/alpha domain-containing protein</fullName>
    </recommendedName>
</protein>
<dbReference type="AlphaFoldDB" id="A0A9W8I372"/>
<keyword evidence="4" id="KW-0413">Isomerase</keyword>
<keyword evidence="3" id="KW-0460">Magnesium</keyword>
<evidence type="ECO:0000256" key="2">
    <source>
        <dbReference type="ARBA" id="ARBA00022723"/>
    </source>
</evidence>
<sequence length="137" mass="15166">MTSKPTTLELAQRWLDEDKDPQTRAQIEALVAGRDEQALEELLRNPVEFGTAGLRARMEAGYSRLNQLTVISASQGLAAFVELQIPSAPERGVVIGHDHRHNSAVFALLTARAFVDRGFRVHFFPEPGFTPQVPFAV</sequence>
<gene>
    <name evidence="6" type="ORF">H4R20_002069</name>
</gene>
<dbReference type="GO" id="GO:0005975">
    <property type="term" value="P:carbohydrate metabolic process"/>
    <property type="evidence" value="ECO:0007669"/>
    <property type="project" value="InterPro"/>
</dbReference>
<reference evidence="6" key="1">
    <citation type="submission" date="2022-07" db="EMBL/GenBank/DDBJ databases">
        <title>Phylogenomic reconstructions and comparative analyses of Kickxellomycotina fungi.</title>
        <authorList>
            <person name="Reynolds N.K."/>
            <person name="Stajich J.E."/>
            <person name="Barry K."/>
            <person name="Grigoriev I.V."/>
            <person name="Crous P."/>
            <person name="Smith M.E."/>
        </authorList>
    </citation>
    <scope>NUCLEOTIDE SEQUENCE</scope>
    <source>
        <strain evidence="6">NRRL 1565</strain>
    </source>
</reference>
<comment type="similarity">
    <text evidence="1">Belongs to the phosphohexose mutase family.</text>
</comment>
<feature type="non-terminal residue" evidence="6">
    <location>
        <position position="137"/>
    </location>
</feature>
<evidence type="ECO:0000313" key="6">
    <source>
        <dbReference type="EMBL" id="KAJ2805496.1"/>
    </source>
</evidence>
<evidence type="ECO:0000259" key="5">
    <source>
        <dbReference type="Pfam" id="PF02878"/>
    </source>
</evidence>
<evidence type="ECO:0000256" key="4">
    <source>
        <dbReference type="ARBA" id="ARBA00023235"/>
    </source>
</evidence>
<evidence type="ECO:0000313" key="7">
    <source>
        <dbReference type="Proteomes" id="UP001140094"/>
    </source>
</evidence>
<dbReference type="InterPro" id="IPR005844">
    <property type="entry name" value="A-D-PHexomutase_a/b/a-I"/>
</dbReference>
<keyword evidence="2" id="KW-0479">Metal-binding</keyword>
<dbReference type="Pfam" id="PF02878">
    <property type="entry name" value="PGM_PMM_I"/>
    <property type="match status" value="1"/>
</dbReference>
<keyword evidence="7" id="KW-1185">Reference proteome</keyword>
<comment type="caution">
    <text evidence="6">The sequence shown here is derived from an EMBL/GenBank/DDBJ whole genome shotgun (WGS) entry which is preliminary data.</text>
</comment>
<dbReference type="EMBL" id="JANBUO010000283">
    <property type="protein sequence ID" value="KAJ2805496.1"/>
    <property type="molecule type" value="Genomic_DNA"/>
</dbReference>
<dbReference type="PANTHER" id="PTHR45745">
    <property type="entry name" value="PHOSPHOMANNOMUTASE 45A"/>
    <property type="match status" value="1"/>
</dbReference>
<organism evidence="6 7">
    <name type="scientific">Coemansia guatemalensis</name>
    <dbReference type="NCBI Taxonomy" id="2761395"/>
    <lineage>
        <taxon>Eukaryota</taxon>
        <taxon>Fungi</taxon>
        <taxon>Fungi incertae sedis</taxon>
        <taxon>Zoopagomycota</taxon>
        <taxon>Kickxellomycotina</taxon>
        <taxon>Kickxellomycetes</taxon>
        <taxon>Kickxellales</taxon>
        <taxon>Kickxellaceae</taxon>
        <taxon>Coemansia</taxon>
    </lineage>
</organism>
<dbReference type="GO" id="GO:0008973">
    <property type="term" value="F:phosphopentomutase activity"/>
    <property type="evidence" value="ECO:0007669"/>
    <property type="project" value="TreeGrafter"/>
</dbReference>
<evidence type="ECO:0000256" key="3">
    <source>
        <dbReference type="ARBA" id="ARBA00022842"/>
    </source>
</evidence>
<dbReference type="OrthoDB" id="8300170at2759"/>
<evidence type="ECO:0000256" key="1">
    <source>
        <dbReference type="ARBA" id="ARBA00010231"/>
    </source>
</evidence>
<feature type="domain" description="Alpha-D-phosphohexomutase alpha/beta/alpha" evidence="5">
    <location>
        <begin position="48"/>
        <end position="137"/>
    </location>
</feature>
<name>A0A9W8I372_9FUNG</name>
<dbReference type="InterPro" id="IPR016055">
    <property type="entry name" value="A-D-PHexomutase_a/b/a-I/II/III"/>
</dbReference>
<proteinExistence type="inferred from homology"/>
<dbReference type="GO" id="GO:0005634">
    <property type="term" value="C:nucleus"/>
    <property type="evidence" value="ECO:0007669"/>
    <property type="project" value="TreeGrafter"/>
</dbReference>
<accession>A0A9W8I372</accession>
<dbReference type="GO" id="GO:0006166">
    <property type="term" value="P:purine ribonucleoside salvage"/>
    <property type="evidence" value="ECO:0007669"/>
    <property type="project" value="TreeGrafter"/>
</dbReference>